<keyword evidence="4" id="KW-1185">Reference proteome</keyword>
<dbReference type="SMART" id="SM00271">
    <property type="entry name" value="DnaJ"/>
    <property type="match status" value="1"/>
</dbReference>
<dbReference type="EMBL" id="JAVRRD010000004">
    <property type="protein sequence ID" value="KAK5060212.1"/>
    <property type="molecule type" value="Genomic_DNA"/>
</dbReference>
<dbReference type="InterPro" id="IPR056453">
    <property type="entry name" value="HTH_DNAJC9"/>
</dbReference>
<dbReference type="InterPro" id="IPR001623">
    <property type="entry name" value="DnaJ_domain"/>
</dbReference>
<proteinExistence type="predicted"/>
<comment type="caution">
    <text evidence="3">The sequence shown here is derived from an EMBL/GenBank/DDBJ whole genome shotgun (WGS) entry which is preliminary data.</text>
</comment>
<dbReference type="AlphaFoldDB" id="A0AAV9NK72"/>
<dbReference type="Proteomes" id="UP001358417">
    <property type="component" value="Unassembled WGS sequence"/>
</dbReference>
<dbReference type="RefSeq" id="XP_064710033.1">
    <property type="nucleotide sequence ID" value="XM_064853634.1"/>
</dbReference>
<dbReference type="GO" id="GO:0031072">
    <property type="term" value="F:heat shock protein binding"/>
    <property type="evidence" value="ECO:0007669"/>
    <property type="project" value="TreeGrafter"/>
</dbReference>
<evidence type="ECO:0000313" key="3">
    <source>
        <dbReference type="EMBL" id="KAK5060212.1"/>
    </source>
</evidence>
<dbReference type="SUPFAM" id="SSF46565">
    <property type="entry name" value="Chaperone J-domain"/>
    <property type="match status" value="1"/>
</dbReference>
<dbReference type="PROSITE" id="PS00636">
    <property type="entry name" value="DNAJ_1"/>
    <property type="match status" value="1"/>
</dbReference>
<dbReference type="Gene3D" id="1.10.287.110">
    <property type="entry name" value="DnaJ domain"/>
    <property type="match status" value="1"/>
</dbReference>
<evidence type="ECO:0000256" key="1">
    <source>
        <dbReference type="SAM" id="MobiDB-lite"/>
    </source>
</evidence>
<gene>
    <name evidence="3" type="ORF">LTR84_010097</name>
</gene>
<dbReference type="PANTHER" id="PTHR44144:SF1">
    <property type="entry name" value="DNAJ HOMOLOG SUBFAMILY C MEMBER 9"/>
    <property type="match status" value="1"/>
</dbReference>
<name>A0AAV9NK72_9EURO</name>
<evidence type="ECO:0000259" key="2">
    <source>
        <dbReference type="PROSITE" id="PS50076"/>
    </source>
</evidence>
<feature type="compositionally biased region" description="Basic residues" evidence="1">
    <location>
        <begin position="210"/>
        <end position="220"/>
    </location>
</feature>
<dbReference type="Pfam" id="PF23302">
    <property type="entry name" value="HTH_DNAJC9"/>
    <property type="match status" value="1"/>
</dbReference>
<dbReference type="PROSITE" id="PS50076">
    <property type="entry name" value="DNAJ_2"/>
    <property type="match status" value="1"/>
</dbReference>
<dbReference type="InterPro" id="IPR052594">
    <property type="entry name" value="J_domain-containing_protein"/>
</dbReference>
<feature type="compositionally biased region" description="Basic residues" evidence="1">
    <location>
        <begin position="324"/>
        <end position="334"/>
    </location>
</feature>
<feature type="region of interest" description="Disordered" evidence="1">
    <location>
        <begin position="1"/>
        <end position="45"/>
    </location>
</feature>
<feature type="region of interest" description="Disordered" evidence="1">
    <location>
        <begin position="207"/>
        <end position="334"/>
    </location>
</feature>
<accession>A0AAV9NK72</accession>
<dbReference type="Pfam" id="PF00226">
    <property type="entry name" value="DnaJ"/>
    <property type="match status" value="1"/>
</dbReference>
<dbReference type="CDD" id="cd06257">
    <property type="entry name" value="DnaJ"/>
    <property type="match status" value="1"/>
</dbReference>
<feature type="domain" description="J" evidence="2">
    <location>
        <begin position="41"/>
        <end position="108"/>
    </location>
</feature>
<dbReference type="InterPro" id="IPR036869">
    <property type="entry name" value="J_dom_sf"/>
</dbReference>
<dbReference type="GO" id="GO:0005634">
    <property type="term" value="C:nucleus"/>
    <property type="evidence" value="ECO:0007669"/>
    <property type="project" value="TreeGrafter"/>
</dbReference>
<dbReference type="PANTHER" id="PTHR44144">
    <property type="entry name" value="DNAJ HOMOLOG SUBFAMILY C MEMBER 9"/>
    <property type="match status" value="1"/>
</dbReference>
<dbReference type="GO" id="GO:0005737">
    <property type="term" value="C:cytoplasm"/>
    <property type="evidence" value="ECO:0007669"/>
    <property type="project" value="TreeGrafter"/>
</dbReference>
<sequence>MARKTKTKAAPVDPVFSSDSEPEAGSANEEIDISEPPTTINPYSVLSVPSTATQEEIKTAYRKLALKHHPDKVSPSERDSAHKKFQEIAFAYAILSDERRRKRYDVTGNTAESANVDDDDFNWTDFFREMSAQVVSGELIDQVKRGYQGTEEEKDDVLAAYEDSQGDLDAVFERVMCSEVLVDEERFRKIIDAAIAANEVEAYAKYTKEGKKKREKRRARAKNEEQEAMELAEELGIKDKLFGGGKGSNGADTKSPGSKKKKPAKDADGDTSGLMALIQQRQKSRAANFFDDLEAKYGGGGGKKNGANKRKVEDEPPEKAFLKNAKKGRKAGRA</sequence>
<feature type="compositionally biased region" description="Basic and acidic residues" evidence="1">
    <location>
        <begin position="310"/>
        <end position="321"/>
    </location>
</feature>
<reference evidence="3 4" key="1">
    <citation type="submission" date="2023-08" db="EMBL/GenBank/DDBJ databases">
        <title>Black Yeasts Isolated from many extreme environments.</title>
        <authorList>
            <person name="Coleine C."/>
            <person name="Stajich J.E."/>
            <person name="Selbmann L."/>
        </authorList>
    </citation>
    <scope>NUCLEOTIDE SEQUENCE [LARGE SCALE GENOMIC DNA]</scope>
    <source>
        <strain evidence="3 4">CCFEE 5792</strain>
    </source>
</reference>
<evidence type="ECO:0000313" key="4">
    <source>
        <dbReference type="Proteomes" id="UP001358417"/>
    </source>
</evidence>
<feature type="compositionally biased region" description="Polar residues" evidence="1">
    <location>
        <begin position="36"/>
        <end position="45"/>
    </location>
</feature>
<dbReference type="PRINTS" id="PR00625">
    <property type="entry name" value="JDOMAIN"/>
</dbReference>
<dbReference type="InterPro" id="IPR018253">
    <property type="entry name" value="DnaJ_domain_CS"/>
</dbReference>
<organism evidence="3 4">
    <name type="scientific">Exophiala bonariae</name>
    <dbReference type="NCBI Taxonomy" id="1690606"/>
    <lineage>
        <taxon>Eukaryota</taxon>
        <taxon>Fungi</taxon>
        <taxon>Dikarya</taxon>
        <taxon>Ascomycota</taxon>
        <taxon>Pezizomycotina</taxon>
        <taxon>Eurotiomycetes</taxon>
        <taxon>Chaetothyriomycetidae</taxon>
        <taxon>Chaetothyriales</taxon>
        <taxon>Herpotrichiellaceae</taxon>
        <taxon>Exophiala</taxon>
    </lineage>
</organism>
<dbReference type="FunFam" id="1.10.287.110:FF:000110">
    <property type="entry name" value="DnaJ domain protein (AFU_orthologue AFUA_2G13210)"/>
    <property type="match status" value="1"/>
</dbReference>
<dbReference type="GeneID" id="89978255"/>
<protein>
    <recommendedName>
        <fullName evidence="2">J domain-containing protein</fullName>
    </recommendedName>
</protein>